<dbReference type="EMBL" id="JABXBU010002227">
    <property type="protein sequence ID" value="KAF8774779.1"/>
    <property type="molecule type" value="Genomic_DNA"/>
</dbReference>
<organism evidence="9 10">
    <name type="scientific">Argiope bruennichi</name>
    <name type="common">Wasp spider</name>
    <name type="synonym">Aranea bruennichi</name>
    <dbReference type="NCBI Taxonomy" id="94029"/>
    <lineage>
        <taxon>Eukaryota</taxon>
        <taxon>Metazoa</taxon>
        <taxon>Ecdysozoa</taxon>
        <taxon>Arthropoda</taxon>
        <taxon>Chelicerata</taxon>
        <taxon>Arachnida</taxon>
        <taxon>Araneae</taxon>
        <taxon>Araneomorphae</taxon>
        <taxon>Entelegynae</taxon>
        <taxon>Araneoidea</taxon>
        <taxon>Araneidae</taxon>
        <taxon>Argiope</taxon>
    </lineage>
</organism>
<evidence type="ECO:0000256" key="3">
    <source>
        <dbReference type="ARBA" id="ARBA00022692"/>
    </source>
</evidence>
<dbReference type="AlphaFoldDB" id="A0A8T0ERG1"/>
<keyword evidence="4 6" id="KW-1133">Transmembrane helix</keyword>
<dbReference type="GO" id="GO:0031267">
    <property type="term" value="F:small GTPase binding"/>
    <property type="evidence" value="ECO:0007669"/>
    <property type="project" value="InterPro"/>
</dbReference>
<feature type="transmembrane region" description="Helical" evidence="6">
    <location>
        <begin position="266"/>
        <end position="290"/>
    </location>
</feature>
<dbReference type="GO" id="GO:0016192">
    <property type="term" value="P:vesicle-mediated transport"/>
    <property type="evidence" value="ECO:0007669"/>
    <property type="project" value="InterPro"/>
</dbReference>
<feature type="transmembrane region" description="Helical" evidence="6">
    <location>
        <begin position="207"/>
        <end position="230"/>
    </location>
</feature>
<feature type="transmembrane region" description="Helical" evidence="6">
    <location>
        <begin position="236"/>
        <end position="259"/>
    </location>
</feature>
<keyword evidence="3 6" id="KW-0812">Transmembrane</keyword>
<feature type="region of interest" description="Disordered" evidence="7">
    <location>
        <begin position="300"/>
        <end position="319"/>
    </location>
</feature>
<evidence type="ECO:0000313" key="10">
    <source>
        <dbReference type="Proteomes" id="UP000807504"/>
    </source>
</evidence>
<evidence type="ECO:0000256" key="1">
    <source>
        <dbReference type="ARBA" id="ARBA00004141"/>
    </source>
</evidence>
<feature type="domain" description="Yip1" evidence="8">
    <location>
        <begin position="121"/>
        <end position="282"/>
    </location>
</feature>
<evidence type="ECO:0000259" key="8">
    <source>
        <dbReference type="Pfam" id="PF04893"/>
    </source>
</evidence>
<evidence type="ECO:0000256" key="5">
    <source>
        <dbReference type="ARBA" id="ARBA00023136"/>
    </source>
</evidence>
<evidence type="ECO:0000256" key="6">
    <source>
        <dbReference type="RuleBase" id="RU361264"/>
    </source>
</evidence>
<protein>
    <recommendedName>
        <fullName evidence="6">Protein YIPF</fullName>
    </recommendedName>
</protein>
<keyword evidence="10" id="KW-1185">Reference proteome</keyword>
<accession>A0A8T0ERG1</accession>
<reference evidence="9" key="1">
    <citation type="journal article" date="2020" name="bioRxiv">
        <title>Chromosome-level reference genome of the European wasp spider Argiope bruennichi: a resource for studies on range expansion and evolutionary adaptation.</title>
        <authorList>
            <person name="Sheffer M.M."/>
            <person name="Hoppe A."/>
            <person name="Krehenwinkel H."/>
            <person name="Uhl G."/>
            <person name="Kuss A.W."/>
            <person name="Jensen L."/>
            <person name="Jensen C."/>
            <person name="Gillespie R.G."/>
            <person name="Hoff K.J."/>
            <person name="Prost S."/>
        </authorList>
    </citation>
    <scope>NUCLEOTIDE SEQUENCE</scope>
</reference>
<dbReference type="InterPro" id="IPR006977">
    <property type="entry name" value="Yip1_dom"/>
</dbReference>
<dbReference type="InterPro" id="IPR039765">
    <property type="entry name" value="Yip5/YIPF1/YIPF2"/>
</dbReference>
<comment type="subcellular location">
    <subcellularLocation>
        <location evidence="6">Golgi apparatus membrane</location>
        <topology evidence="6">Multi-pass membrane protein</topology>
    </subcellularLocation>
    <subcellularLocation>
        <location evidence="1">Membrane</location>
        <topology evidence="1">Multi-pass membrane protein</topology>
    </subcellularLocation>
</comment>
<evidence type="ECO:0000256" key="2">
    <source>
        <dbReference type="ARBA" id="ARBA00010596"/>
    </source>
</evidence>
<feature type="compositionally biased region" description="Low complexity" evidence="7">
    <location>
        <begin position="303"/>
        <end position="314"/>
    </location>
</feature>
<comment type="similarity">
    <text evidence="2 6">Belongs to the YIP1 family.</text>
</comment>
<dbReference type="Pfam" id="PF04893">
    <property type="entry name" value="Yip1"/>
    <property type="match status" value="1"/>
</dbReference>
<dbReference type="GO" id="GO:0000139">
    <property type="term" value="C:Golgi membrane"/>
    <property type="evidence" value="ECO:0007669"/>
    <property type="project" value="UniProtKB-SubCell"/>
</dbReference>
<gene>
    <name evidence="9" type="ORF">HNY73_017293</name>
</gene>
<reference evidence="9" key="2">
    <citation type="submission" date="2020-06" db="EMBL/GenBank/DDBJ databases">
        <authorList>
            <person name="Sheffer M."/>
        </authorList>
    </citation>
    <scope>NUCLEOTIDE SEQUENCE</scope>
</reference>
<feature type="region of interest" description="Disordered" evidence="7">
    <location>
        <begin position="56"/>
        <end position="79"/>
    </location>
</feature>
<feature type="transmembrane region" description="Helical" evidence="6">
    <location>
        <begin position="133"/>
        <end position="154"/>
    </location>
</feature>
<proteinExistence type="inferred from homology"/>
<dbReference type="PANTHER" id="PTHR12822:SF2">
    <property type="entry name" value="PROTEIN YIPF"/>
    <property type="match status" value="1"/>
</dbReference>
<comment type="caution">
    <text evidence="9">The sequence shown here is derived from an EMBL/GenBank/DDBJ whole genome shotgun (WGS) entry which is preliminary data.</text>
</comment>
<dbReference type="PANTHER" id="PTHR12822">
    <property type="entry name" value="PROTEIN YIPF"/>
    <property type="match status" value="1"/>
</dbReference>
<dbReference type="Proteomes" id="UP000807504">
    <property type="component" value="Unassembled WGS sequence"/>
</dbReference>
<name>A0A8T0ERG1_ARGBR</name>
<evidence type="ECO:0000256" key="7">
    <source>
        <dbReference type="SAM" id="MobiDB-lite"/>
    </source>
</evidence>
<evidence type="ECO:0000256" key="4">
    <source>
        <dbReference type="ARBA" id="ARBA00022989"/>
    </source>
</evidence>
<sequence length="399" mass="44983">MLLLFGNTINPAFKEDMALPRSSVIQLDDGHDAQSELQFQDFSLGATSPDVATLSPSGSYSNYKENLDSPGDENEDLLGTEKKEGSSFWKFSYYQSFFDVDTEQVVQRTMWSMIPLPGRATFLDRQIRPKPDLYGPFWIAATLVFSTAICANIANYLTTEGRSAHTWSYDFHKVSLSATAIYSYVFLLPIILWGLMWYRQSSNRYTLLEILCVYGYSLAIYVPISVLWVIQVAWLQWILVIIGATLSGTVLLQTFWPIFRDENKKIAAVVLCLMLLFHTLLAVGFVTYFFQPPNSGKTQVSTISNIPSPSPEKSSPIHERKQKTVSTISTADQQLKSLALILDKESRPPKKLKTKNDVVDQMVNDAESKTIKNESDFKSIPLKMNKLNHIINGITVNKA</sequence>
<keyword evidence="5 6" id="KW-0472">Membrane</keyword>
<evidence type="ECO:0000313" key="9">
    <source>
        <dbReference type="EMBL" id="KAF8774779.1"/>
    </source>
</evidence>
<feature type="transmembrane region" description="Helical" evidence="6">
    <location>
        <begin position="174"/>
        <end position="195"/>
    </location>
</feature>